<dbReference type="Proteomes" id="UP000214365">
    <property type="component" value="Unassembled WGS sequence"/>
</dbReference>
<evidence type="ECO:0000256" key="7">
    <source>
        <dbReference type="SAM" id="MobiDB-lite"/>
    </source>
</evidence>
<sequence length="484" mass="51702">MRLLQYTSLLALAAPSVYAASWGFADATVSVHSKSAPASIKESLKENTPLSTAISLGASDSLKLLLTAQEGSSAKRPHQAFLLLKDPSSGLDVAYPFSVKDNGKSKVELTHKDIPVQFLAASEPVDAEIVIGSFGASQPYRNLAFQLAISGEANAPAASDSVERYGKQPEIHHIFKAGPKSPPALITLIFLLATLVTIPILAAAWMLLDVNFNHLPVALKSAPIPHIVFVASVVGLEGIFFLYYTTWSLFQMLPASIAVGAIAFLSGSRALSEVQERRLAGLRIKQTKMGTSASKPARSAAAAASRRQYPKKASPGTTKAPPQKQSSSATSGPTYHSNEQASSLRSEAIDLDARDPHFAASLRSIGPVTPNPTLSNSSTFNINNNNIQPQNQQRISVFPDANNNPALLVLSSRERIAKAAEEELDSLGRQSHQGREFLDAMTIRQVLSMRDRQGLAAGDIERLLRLKKGVVGRLGEKGVVSEAG</sequence>
<evidence type="ECO:0000256" key="3">
    <source>
        <dbReference type="ARBA" id="ARBA00022729"/>
    </source>
</evidence>
<dbReference type="GeneID" id="31008003"/>
<evidence type="ECO:0000256" key="8">
    <source>
        <dbReference type="SAM" id="Phobius"/>
    </source>
</evidence>
<feature type="region of interest" description="Disordered" evidence="7">
    <location>
        <begin position="288"/>
        <end position="342"/>
    </location>
</feature>
<dbReference type="Pfam" id="PF22943">
    <property type="entry name" value="HTH_68"/>
    <property type="match status" value="1"/>
</dbReference>
<feature type="compositionally biased region" description="Polar residues" evidence="7">
    <location>
        <begin position="323"/>
        <end position="342"/>
    </location>
</feature>
<dbReference type="AlphaFoldDB" id="A0A225A791"/>
<feature type="transmembrane region" description="Helical" evidence="8">
    <location>
        <begin position="184"/>
        <end position="207"/>
    </location>
</feature>
<dbReference type="OrthoDB" id="432292at2759"/>
<keyword evidence="5 8" id="KW-1133">Transmembrane helix</keyword>
<dbReference type="PANTHER" id="PTHR12640:SF0">
    <property type="entry name" value="DOLICHYL-DIPHOSPHOOLIGOSACCHARIDE--PROTEIN GLYCOSYLTRANSFERASE SUBUNIT 2"/>
    <property type="match status" value="1"/>
</dbReference>
<dbReference type="EMBL" id="LFMY01000014">
    <property type="protein sequence ID" value="OKL56491.1"/>
    <property type="molecule type" value="Genomic_DNA"/>
</dbReference>
<evidence type="ECO:0000256" key="4">
    <source>
        <dbReference type="ARBA" id="ARBA00022824"/>
    </source>
</evidence>
<feature type="compositionally biased region" description="Low complexity" evidence="7">
    <location>
        <begin position="292"/>
        <end position="307"/>
    </location>
</feature>
<evidence type="ECO:0000256" key="5">
    <source>
        <dbReference type="ARBA" id="ARBA00022989"/>
    </source>
</evidence>
<accession>A0A225A791</accession>
<keyword evidence="13" id="KW-1185">Reference proteome</keyword>
<evidence type="ECO:0000259" key="10">
    <source>
        <dbReference type="Pfam" id="PF22943"/>
    </source>
</evidence>
<comment type="caution">
    <text evidence="12">The sequence shown here is derived from an EMBL/GenBank/DDBJ whole genome shotgun (WGS) entry which is preliminary data.</text>
</comment>
<dbReference type="STRING" id="1441469.A0A225A791"/>
<dbReference type="InterPro" id="IPR008814">
    <property type="entry name" value="Swp1"/>
</dbReference>
<keyword evidence="2 8" id="KW-0812">Transmembrane</keyword>
<evidence type="ECO:0000313" key="13">
    <source>
        <dbReference type="Proteomes" id="UP000214365"/>
    </source>
</evidence>
<name>A0A225A791_TALAT</name>
<feature type="domain" description="Ribophorin II C-terminal" evidence="11">
    <location>
        <begin position="175"/>
        <end position="278"/>
    </location>
</feature>
<dbReference type="GO" id="GO:0008250">
    <property type="term" value="C:oligosaccharyltransferase complex"/>
    <property type="evidence" value="ECO:0007669"/>
    <property type="project" value="InterPro"/>
</dbReference>
<evidence type="ECO:0000256" key="2">
    <source>
        <dbReference type="ARBA" id="ARBA00022692"/>
    </source>
</evidence>
<evidence type="ECO:0000256" key="1">
    <source>
        <dbReference type="ARBA" id="ARBA00004477"/>
    </source>
</evidence>
<proteinExistence type="predicted"/>
<evidence type="ECO:0000256" key="9">
    <source>
        <dbReference type="SAM" id="SignalP"/>
    </source>
</evidence>
<dbReference type="RefSeq" id="XP_020116612.1">
    <property type="nucleotide sequence ID" value="XM_020263150.1"/>
</dbReference>
<evidence type="ECO:0000256" key="6">
    <source>
        <dbReference type="ARBA" id="ARBA00023136"/>
    </source>
</evidence>
<dbReference type="GO" id="GO:0006487">
    <property type="term" value="P:protein N-linked glycosylation"/>
    <property type="evidence" value="ECO:0007669"/>
    <property type="project" value="TreeGrafter"/>
</dbReference>
<dbReference type="Pfam" id="PF25147">
    <property type="entry name" value="Ribophorin_II_C"/>
    <property type="match status" value="1"/>
</dbReference>
<feature type="transmembrane region" description="Helical" evidence="8">
    <location>
        <begin position="252"/>
        <end position="271"/>
    </location>
</feature>
<dbReference type="InterPro" id="IPR054448">
    <property type="entry name" value="HTH_put_ascomycetes"/>
</dbReference>
<dbReference type="InterPro" id="IPR056790">
    <property type="entry name" value="Ribophorin_II_C"/>
</dbReference>
<feature type="transmembrane region" description="Helical" evidence="8">
    <location>
        <begin position="227"/>
        <end position="246"/>
    </location>
</feature>
<reference evidence="12 13" key="1">
    <citation type="submission" date="2015-06" db="EMBL/GenBank/DDBJ databases">
        <title>Talaromyces atroroseus IBT 11181 draft genome.</title>
        <authorList>
            <person name="Rasmussen K.B."/>
            <person name="Rasmussen S."/>
            <person name="Petersen B."/>
            <person name="Sicheritz-Ponten T."/>
            <person name="Mortensen U.H."/>
            <person name="Thrane U."/>
        </authorList>
    </citation>
    <scope>NUCLEOTIDE SEQUENCE [LARGE SCALE GENOMIC DNA]</scope>
    <source>
        <strain evidence="12 13">IBT 11181</strain>
    </source>
</reference>
<feature type="domain" description="Helix-turn-helix" evidence="10">
    <location>
        <begin position="437"/>
        <end position="481"/>
    </location>
</feature>
<evidence type="ECO:0000313" key="12">
    <source>
        <dbReference type="EMBL" id="OKL56491.1"/>
    </source>
</evidence>
<gene>
    <name evidence="12" type="ORF">UA08_08247</name>
</gene>
<keyword evidence="4" id="KW-0256">Endoplasmic reticulum</keyword>
<evidence type="ECO:0000259" key="11">
    <source>
        <dbReference type="Pfam" id="PF25147"/>
    </source>
</evidence>
<keyword evidence="3 9" id="KW-0732">Signal</keyword>
<dbReference type="UniPathway" id="UPA00378"/>
<dbReference type="PANTHER" id="PTHR12640">
    <property type="entry name" value="RIBOPHORIN II"/>
    <property type="match status" value="1"/>
</dbReference>
<protein>
    <submittedName>
        <fullName evidence="12">Uncharacterized protein</fullName>
    </submittedName>
</protein>
<organism evidence="12 13">
    <name type="scientific">Talaromyces atroroseus</name>
    <dbReference type="NCBI Taxonomy" id="1441469"/>
    <lineage>
        <taxon>Eukaryota</taxon>
        <taxon>Fungi</taxon>
        <taxon>Dikarya</taxon>
        <taxon>Ascomycota</taxon>
        <taxon>Pezizomycotina</taxon>
        <taxon>Eurotiomycetes</taxon>
        <taxon>Eurotiomycetidae</taxon>
        <taxon>Eurotiales</taxon>
        <taxon>Trichocomaceae</taxon>
        <taxon>Talaromyces</taxon>
        <taxon>Talaromyces sect. Trachyspermi</taxon>
    </lineage>
</organism>
<comment type="subcellular location">
    <subcellularLocation>
        <location evidence="1">Endoplasmic reticulum membrane</location>
        <topology evidence="1">Multi-pass membrane protein</topology>
    </subcellularLocation>
</comment>
<keyword evidence="6 8" id="KW-0472">Membrane</keyword>
<feature type="chain" id="PRO_5044213662" evidence="9">
    <location>
        <begin position="20"/>
        <end position="484"/>
    </location>
</feature>
<feature type="signal peptide" evidence="9">
    <location>
        <begin position="1"/>
        <end position="19"/>
    </location>
</feature>